<feature type="domain" description="Periplasmic binding protein" evidence="5">
    <location>
        <begin position="45"/>
        <end position="305"/>
    </location>
</feature>
<feature type="chain" id="PRO_5038727229" evidence="4">
    <location>
        <begin position="22"/>
        <end position="330"/>
    </location>
</feature>
<sequence>MVKRISLLLIIFALVILSACSGSKDSDTSSNDTSGGEEKEKVVIGTSVASLGFLFFVEGQKASEAAAAELGVETIFYDAEENQAKQNQDIEDMIVKKVDAIVVAPVTTEGVIPAIKQANEKGIPVFTVDRYVDSDEVDIVAHLGTDNIDMGKNAGELFLKGLEEKYPNEEVYKVAELIGTAGSSTAMERGEGIHSVLADNPKIEFLINLNADFQSTTAMSVTEDILTSTKELHGIIAHNDMMIEGAFRAADDADRAKDLVLVGMDGQKSTVEQIISGDIYGTYLQQPAMLADALRAAVKHLDGEEMDKIIAVPTEEINPENANEMVEKAW</sequence>
<dbReference type="Proteomes" id="UP000247978">
    <property type="component" value="Unassembled WGS sequence"/>
</dbReference>
<evidence type="ECO:0000313" key="7">
    <source>
        <dbReference type="Proteomes" id="UP000247978"/>
    </source>
</evidence>
<dbReference type="Pfam" id="PF13407">
    <property type="entry name" value="Peripla_BP_4"/>
    <property type="match status" value="1"/>
</dbReference>
<organism evidence="6 7">
    <name type="scientific">Pseudogracilibacillus auburnensis</name>
    <dbReference type="NCBI Taxonomy" id="1494959"/>
    <lineage>
        <taxon>Bacteria</taxon>
        <taxon>Bacillati</taxon>
        <taxon>Bacillota</taxon>
        <taxon>Bacilli</taxon>
        <taxon>Bacillales</taxon>
        <taxon>Bacillaceae</taxon>
        <taxon>Pseudogracilibacillus</taxon>
    </lineage>
</organism>
<evidence type="ECO:0000256" key="2">
    <source>
        <dbReference type="ARBA" id="ARBA00007639"/>
    </source>
</evidence>
<keyword evidence="7" id="KW-1185">Reference proteome</keyword>
<evidence type="ECO:0000313" key="6">
    <source>
        <dbReference type="EMBL" id="PXW90150.1"/>
    </source>
</evidence>
<dbReference type="RefSeq" id="WP_158525440.1">
    <property type="nucleotide sequence ID" value="NZ_JBHUHB010000001.1"/>
</dbReference>
<dbReference type="SUPFAM" id="SSF53822">
    <property type="entry name" value="Periplasmic binding protein-like I"/>
    <property type="match status" value="1"/>
</dbReference>
<dbReference type="PROSITE" id="PS51257">
    <property type="entry name" value="PROKAR_LIPOPROTEIN"/>
    <property type="match status" value="1"/>
</dbReference>
<evidence type="ECO:0000259" key="5">
    <source>
        <dbReference type="Pfam" id="PF13407"/>
    </source>
</evidence>
<gene>
    <name evidence="6" type="ORF">DFR56_10159</name>
</gene>
<dbReference type="OrthoDB" id="9814427at2"/>
<reference evidence="6 7" key="1">
    <citation type="submission" date="2018-05" db="EMBL/GenBank/DDBJ databases">
        <title>Genomic Encyclopedia of Type Strains, Phase IV (KMG-IV): sequencing the most valuable type-strain genomes for metagenomic binning, comparative biology and taxonomic classification.</title>
        <authorList>
            <person name="Goeker M."/>
        </authorList>
    </citation>
    <scope>NUCLEOTIDE SEQUENCE [LARGE SCALE GENOMIC DNA]</scope>
    <source>
        <strain evidence="6 7">DSM 28556</strain>
    </source>
</reference>
<dbReference type="Gene3D" id="3.40.50.2300">
    <property type="match status" value="2"/>
</dbReference>
<evidence type="ECO:0000256" key="1">
    <source>
        <dbReference type="ARBA" id="ARBA00004196"/>
    </source>
</evidence>
<dbReference type="GO" id="GO:0030313">
    <property type="term" value="C:cell envelope"/>
    <property type="evidence" value="ECO:0007669"/>
    <property type="project" value="UniProtKB-SubCell"/>
</dbReference>
<comment type="caution">
    <text evidence="6">The sequence shown here is derived from an EMBL/GenBank/DDBJ whole genome shotgun (WGS) entry which is preliminary data.</text>
</comment>
<accession>A0A2V3W7Z7</accession>
<proteinExistence type="inferred from homology"/>
<comment type="similarity">
    <text evidence="2">Belongs to the bacterial solute-binding protein 2 family.</text>
</comment>
<keyword evidence="3 4" id="KW-0732">Signal</keyword>
<name>A0A2V3W7Z7_9BACI</name>
<comment type="subcellular location">
    <subcellularLocation>
        <location evidence="1">Cell envelope</location>
    </subcellularLocation>
</comment>
<dbReference type="AlphaFoldDB" id="A0A2V3W7Z7"/>
<dbReference type="InterPro" id="IPR028082">
    <property type="entry name" value="Peripla_BP_I"/>
</dbReference>
<dbReference type="InterPro" id="IPR025997">
    <property type="entry name" value="SBP_2_dom"/>
</dbReference>
<dbReference type="PANTHER" id="PTHR46847">
    <property type="entry name" value="D-ALLOSE-BINDING PERIPLASMIC PROTEIN-RELATED"/>
    <property type="match status" value="1"/>
</dbReference>
<dbReference type="PANTHER" id="PTHR46847:SF1">
    <property type="entry name" value="D-ALLOSE-BINDING PERIPLASMIC PROTEIN-RELATED"/>
    <property type="match status" value="1"/>
</dbReference>
<evidence type="ECO:0000256" key="3">
    <source>
        <dbReference type="ARBA" id="ARBA00022729"/>
    </source>
</evidence>
<protein>
    <submittedName>
        <fullName evidence="6">Monosaccharide ABC transporter substrate-binding protein (CUT2 family)</fullName>
    </submittedName>
</protein>
<dbReference type="EMBL" id="QJJQ01000001">
    <property type="protein sequence ID" value="PXW90150.1"/>
    <property type="molecule type" value="Genomic_DNA"/>
</dbReference>
<feature type="signal peptide" evidence="4">
    <location>
        <begin position="1"/>
        <end position="21"/>
    </location>
</feature>
<dbReference type="GO" id="GO:0030246">
    <property type="term" value="F:carbohydrate binding"/>
    <property type="evidence" value="ECO:0007669"/>
    <property type="project" value="UniProtKB-ARBA"/>
</dbReference>
<evidence type="ECO:0000256" key="4">
    <source>
        <dbReference type="SAM" id="SignalP"/>
    </source>
</evidence>